<keyword evidence="3" id="KW-1185">Reference proteome</keyword>
<dbReference type="OrthoDB" id="9809203at2"/>
<dbReference type="InterPro" id="IPR003462">
    <property type="entry name" value="ODC_Mu_crystall"/>
</dbReference>
<name>A0A5C5TX45_9GAMM</name>
<dbReference type="EMBL" id="VOHK01000006">
    <property type="protein sequence ID" value="TWT18711.1"/>
    <property type="molecule type" value="Genomic_DNA"/>
</dbReference>
<accession>A0A5C5TX45</accession>
<gene>
    <name evidence="2" type="ORF">FQY83_15190</name>
</gene>
<evidence type="ECO:0000313" key="2">
    <source>
        <dbReference type="EMBL" id="TWT18711.1"/>
    </source>
</evidence>
<sequence>MRFIDARLVRELLPVADCVELMAQAMRNASAGRIAMPTRMVMPLADHSGQVFVMPGSALEPRVYGAKLLNVHPTNPQQGRPLHQGFVALFDHDTGVPLAIVEGSELTLLRTAAASALATRTLARAAAGTHGIFGTGRQAGDHVRAIAGVRAIRRVVIWGRTGTRASALAAELSDSTGSEVIATSDPREAAACDVVTTVTAAGEPVLQGAWLIPGTHLNLVGAHSPVTREVDDDAARRSTIYVDRLASAFSEAGDILIPLGNGTITRDAIVGEIGQVLQGTAPGRRDVEQITLYKSLGTVAQDILAAACVYRRAIERGAGSEVSL</sequence>
<dbReference type="InterPro" id="IPR036291">
    <property type="entry name" value="NAD(P)-bd_dom_sf"/>
</dbReference>
<dbReference type="GO" id="GO:0005737">
    <property type="term" value="C:cytoplasm"/>
    <property type="evidence" value="ECO:0007669"/>
    <property type="project" value="TreeGrafter"/>
</dbReference>
<dbReference type="AlphaFoldDB" id="A0A5C5TX45"/>
<dbReference type="GO" id="GO:0016491">
    <property type="term" value="F:oxidoreductase activity"/>
    <property type="evidence" value="ECO:0007669"/>
    <property type="project" value="UniProtKB-ARBA"/>
</dbReference>
<dbReference type="FunFam" id="3.40.50.720:FF:000311">
    <property type="entry name" value="Ornithine cyclodeaminase"/>
    <property type="match status" value="1"/>
</dbReference>
<comment type="similarity">
    <text evidence="1">Belongs to the ornithine cyclodeaminase/mu-crystallin family.</text>
</comment>
<comment type="caution">
    <text evidence="2">The sequence shown here is derived from an EMBL/GenBank/DDBJ whole genome shotgun (WGS) entry which is preliminary data.</text>
</comment>
<reference evidence="2 3" key="1">
    <citation type="journal article" date="2008" name="Int. J. Syst. Evol. Microbiol.">
        <title>Luteimonas marina sp. nov., isolated from seawater.</title>
        <authorList>
            <person name="Baik K.S."/>
            <person name="Park S.C."/>
            <person name="Kim M.S."/>
            <person name="Kim E.M."/>
            <person name="Park C."/>
            <person name="Chun J."/>
            <person name="Seong C.N."/>
        </authorList>
    </citation>
    <scope>NUCLEOTIDE SEQUENCE [LARGE SCALE GENOMIC DNA]</scope>
    <source>
        <strain evidence="2 3">FR1330</strain>
    </source>
</reference>
<dbReference type="Gene3D" id="3.40.50.720">
    <property type="entry name" value="NAD(P)-binding Rossmann-like Domain"/>
    <property type="match status" value="1"/>
</dbReference>
<evidence type="ECO:0000313" key="3">
    <source>
        <dbReference type="Proteomes" id="UP000319980"/>
    </source>
</evidence>
<dbReference type="SUPFAM" id="SSF51735">
    <property type="entry name" value="NAD(P)-binding Rossmann-fold domains"/>
    <property type="match status" value="1"/>
</dbReference>
<dbReference type="PANTHER" id="PTHR13812:SF19">
    <property type="entry name" value="KETIMINE REDUCTASE MU-CRYSTALLIN"/>
    <property type="match status" value="1"/>
</dbReference>
<dbReference type="Gene3D" id="3.30.1780.10">
    <property type="entry name" value="ornithine cyclodeaminase, domain 1"/>
    <property type="match status" value="1"/>
</dbReference>
<dbReference type="GO" id="GO:0019752">
    <property type="term" value="P:carboxylic acid metabolic process"/>
    <property type="evidence" value="ECO:0007669"/>
    <property type="project" value="UniProtKB-ARBA"/>
</dbReference>
<evidence type="ECO:0000256" key="1">
    <source>
        <dbReference type="ARBA" id="ARBA00008903"/>
    </source>
</evidence>
<dbReference type="Pfam" id="PF02423">
    <property type="entry name" value="OCD_Mu_crystall"/>
    <property type="match status" value="1"/>
</dbReference>
<dbReference type="InterPro" id="IPR023401">
    <property type="entry name" value="ODC_N"/>
</dbReference>
<dbReference type="Proteomes" id="UP000319980">
    <property type="component" value="Unassembled WGS sequence"/>
</dbReference>
<proteinExistence type="inferred from homology"/>
<dbReference type="RefSeq" id="WP_146388814.1">
    <property type="nucleotide sequence ID" value="NZ_VOHK01000006.1"/>
</dbReference>
<dbReference type="PIRSF" id="PIRSF001439">
    <property type="entry name" value="CryM"/>
    <property type="match status" value="1"/>
</dbReference>
<organism evidence="2 3">
    <name type="scientific">Luteimonas marina</name>
    <dbReference type="NCBI Taxonomy" id="488485"/>
    <lineage>
        <taxon>Bacteria</taxon>
        <taxon>Pseudomonadati</taxon>
        <taxon>Pseudomonadota</taxon>
        <taxon>Gammaproteobacteria</taxon>
        <taxon>Lysobacterales</taxon>
        <taxon>Lysobacteraceae</taxon>
        <taxon>Luteimonas</taxon>
    </lineage>
</organism>
<dbReference type="PANTHER" id="PTHR13812">
    <property type="entry name" value="KETIMINE REDUCTASE MU-CRYSTALLIN"/>
    <property type="match status" value="1"/>
</dbReference>
<protein>
    <submittedName>
        <fullName evidence="2">Ornithine cyclodeaminase family protein</fullName>
    </submittedName>
</protein>